<evidence type="ECO:0000313" key="1">
    <source>
        <dbReference type="EMBL" id="TDF74689.1"/>
    </source>
</evidence>
<dbReference type="EMBL" id="SMOG01000001">
    <property type="protein sequence ID" value="TDF74689.1"/>
    <property type="molecule type" value="Genomic_DNA"/>
</dbReference>
<proteinExistence type="predicted"/>
<sequence>MIAGICFLSAETRILSIRSEDLSSTSNKIYITVSDSIRYSVQKLTEAKGVRVILYDVEGNVKPSYPRLSAVLDRITCYPAGNNLVVDIITMGDYPVNSYFESGDNLLTLNIHSSGAGKAMSSKVLGKAEKTLKSEAVSQTVNKEKIKTSSGNTNNEFGLSSNKIEDIPSQESVADSLQLSSSDTISIPVEEVGNEPNCNLPSFWNRYKYLILSIIAVVCLFFVLKSLFKKKRKRLGNEDKSGEESALLLPPETAKLMVQKLLDKDWKPEEIARELHLSVKEVNKIISALKKESDE</sequence>
<dbReference type="Proteomes" id="UP000294588">
    <property type="component" value="Unassembled WGS sequence"/>
</dbReference>
<protein>
    <submittedName>
        <fullName evidence="1">Uncharacterized protein</fullName>
    </submittedName>
</protein>
<keyword evidence="2" id="KW-1185">Reference proteome</keyword>
<gene>
    <name evidence="1" type="ORF">E0946_00980</name>
</gene>
<accession>A0AC61QMX3</accession>
<evidence type="ECO:0000313" key="2">
    <source>
        <dbReference type="Proteomes" id="UP000294588"/>
    </source>
</evidence>
<comment type="caution">
    <text evidence="1">The sequence shown here is derived from an EMBL/GenBank/DDBJ whole genome shotgun (WGS) entry which is preliminary data.</text>
</comment>
<reference evidence="1" key="1">
    <citation type="submission" date="2019-03" db="EMBL/GenBank/DDBJ databases">
        <title>Candidatus Syntrophosphaera thermopropionivorans: a novel player in syntrophic propionate oxidation during anaerobic digestion.</title>
        <authorList>
            <person name="Dyksma S."/>
        </authorList>
    </citation>
    <scope>NUCLEOTIDE SEQUENCE</scope>
    <source>
        <strain evidence="1">W5</strain>
    </source>
</reference>
<name>A0AC61QMX3_9BACT</name>
<organism evidence="1 2">
    <name type="scientific">Candidatus Syntrophosphaera thermopropionivorans</name>
    <dbReference type="NCBI Taxonomy" id="2593015"/>
    <lineage>
        <taxon>Bacteria</taxon>
        <taxon>Pseudomonadati</taxon>
        <taxon>Candidatus Cloacimonadota</taxon>
        <taxon>Candidatus Cloacimonadia</taxon>
        <taxon>Candidatus Cloacimonadales</taxon>
        <taxon>Candidatus Cloacimonadaceae</taxon>
        <taxon>Candidatus Syntrophosphaera</taxon>
    </lineage>
</organism>